<dbReference type="EMBL" id="OD004273">
    <property type="protein sequence ID" value="CAD7409646.1"/>
    <property type="molecule type" value="Genomic_DNA"/>
</dbReference>
<organism evidence="2">
    <name type="scientific">Timema poppense</name>
    <name type="common">Walking stick</name>
    <dbReference type="NCBI Taxonomy" id="170557"/>
    <lineage>
        <taxon>Eukaryota</taxon>
        <taxon>Metazoa</taxon>
        <taxon>Ecdysozoa</taxon>
        <taxon>Arthropoda</taxon>
        <taxon>Hexapoda</taxon>
        <taxon>Insecta</taxon>
        <taxon>Pterygota</taxon>
        <taxon>Neoptera</taxon>
        <taxon>Polyneoptera</taxon>
        <taxon>Phasmatodea</taxon>
        <taxon>Timematodea</taxon>
        <taxon>Timematoidea</taxon>
        <taxon>Timematidae</taxon>
        <taxon>Timema</taxon>
    </lineage>
</organism>
<sequence>MTEEIKIHAHSPRKEHLPQHSESQNQATDINLRRGFLCEGAMKPTPDTSWSLIDSLRSLIVWRPEKIICLFLEAWRQIAVGACPVSWGSLPEAKALPSNINPHHWDYNRRVASECTAAHECLMRARVCHLFSQQLTLVLLRDRVANSGTKTNYRNNVSKIQASEMLIPDQGKNESLQREERIGDGPWKDYGI</sequence>
<evidence type="ECO:0000256" key="1">
    <source>
        <dbReference type="SAM" id="MobiDB-lite"/>
    </source>
</evidence>
<evidence type="ECO:0000313" key="2">
    <source>
        <dbReference type="EMBL" id="CAD7409646.1"/>
    </source>
</evidence>
<reference evidence="2" key="1">
    <citation type="submission" date="2020-11" db="EMBL/GenBank/DDBJ databases">
        <authorList>
            <person name="Tran Van P."/>
        </authorList>
    </citation>
    <scope>NUCLEOTIDE SEQUENCE</scope>
</reference>
<dbReference type="AlphaFoldDB" id="A0A7R9D9F7"/>
<gene>
    <name evidence="2" type="ORF">TPSB3V08_LOCUS6944</name>
</gene>
<accession>A0A7R9D9F7</accession>
<feature type="region of interest" description="Disordered" evidence="1">
    <location>
        <begin position="168"/>
        <end position="192"/>
    </location>
</feature>
<protein>
    <submittedName>
        <fullName evidence="2">Uncharacterized protein</fullName>
    </submittedName>
</protein>
<proteinExistence type="predicted"/>
<name>A0A7R9D9F7_TIMPO</name>
<feature type="compositionally biased region" description="Basic and acidic residues" evidence="1">
    <location>
        <begin position="171"/>
        <end position="192"/>
    </location>
</feature>
<feature type="region of interest" description="Disordered" evidence="1">
    <location>
        <begin position="1"/>
        <end position="25"/>
    </location>
</feature>
<feature type="compositionally biased region" description="Basic and acidic residues" evidence="1">
    <location>
        <begin position="1"/>
        <end position="19"/>
    </location>
</feature>